<accession>A0AAV0TX90</accession>
<dbReference type="EMBL" id="CANTFL010000974">
    <property type="protein sequence ID" value="CAI5729002.1"/>
    <property type="molecule type" value="Genomic_DNA"/>
</dbReference>
<evidence type="ECO:0000313" key="2">
    <source>
        <dbReference type="Proteomes" id="UP001162031"/>
    </source>
</evidence>
<keyword evidence="2" id="KW-1185">Reference proteome</keyword>
<reference evidence="1" key="1">
    <citation type="submission" date="2022-12" db="EMBL/GenBank/DDBJ databases">
        <authorList>
            <person name="Webb A."/>
        </authorList>
    </citation>
    <scope>NUCLEOTIDE SEQUENCE</scope>
    <source>
        <strain evidence="1">Hp1</strain>
    </source>
</reference>
<dbReference type="Proteomes" id="UP001162031">
    <property type="component" value="Unassembled WGS sequence"/>
</dbReference>
<evidence type="ECO:0008006" key="3">
    <source>
        <dbReference type="Google" id="ProtNLM"/>
    </source>
</evidence>
<sequence>MVVDKKPWDDARGRVSKELDEASKHVHDAHSRPVQHVIDVLQSEVDRIKELTGSARHALDETAQQAWAATATAVAPVVDVYKRADGKEGTELRKSVAVAREALNVKLYAARQQLQETKQIANDQLVPVKSALAGAQELLLKANAFQREHPAMAAAGVVAVVGFPSLLTRGKWCAVRNSTVVASAGAAVSYGLYKWEEKNHK</sequence>
<comment type="caution">
    <text evidence="1">The sequence shown here is derived from an EMBL/GenBank/DDBJ whole genome shotgun (WGS) entry which is preliminary data.</text>
</comment>
<protein>
    <recommendedName>
        <fullName evidence="3">MICOS complex subunit</fullName>
    </recommendedName>
</protein>
<organism evidence="1 2">
    <name type="scientific">Hyaloperonospora brassicae</name>
    <name type="common">Brassica downy mildew</name>
    <name type="synonym">Peronospora brassicae</name>
    <dbReference type="NCBI Taxonomy" id="162125"/>
    <lineage>
        <taxon>Eukaryota</taxon>
        <taxon>Sar</taxon>
        <taxon>Stramenopiles</taxon>
        <taxon>Oomycota</taxon>
        <taxon>Peronosporomycetes</taxon>
        <taxon>Peronosporales</taxon>
        <taxon>Peronosporaceae</taxon>
        <taxon>Hyaloperonospora</taxon>
    </lineage>
</organism>
<dbReference type="AlphaFoldDB" id="A0AAV0TX90"/>
<evidence type="ECO:0000313" key="1">
    <source>
        <dbReference type="EMBL" id="CAI5729002.1"/>
    </source>
</evidence>
<gene>
    <name evidence="1" type="ORF">HBR001_LOCUS4460</name>
</gene>
<name>A0AAV0TX90_HYABA</name>
<proteinExistence type="predicted"/>